<dbReference type="HOGENOM" id="CLU_1389375_0_0_9"/>
<protein>
    <recommendedName>
        <fullName evidence="3">Replicative helicase inhibitor G39P N-terminal domain-containing protein</fullName>
    </recommendedName>
</protein>
<reference evidence="1 2" key="1">
    <citation type="submission" date="2011-10" db="EMBL/GenBank/DDBJ databases">
        <title>Whole genome sequence of Selenomonas ruminantium subsp. lactilytica TAM6421.</title>
        <authorList>
            <person name="Oguchi A."/>
            <person name="Ankai A."/>
            <person name="Kaneko J."/>
            <person name="Yamada-Narita S."/>
            <person name="Fukui S."/>
            <person name="Takahashi M."/>
            <person name="Onodera T."/>
            <person name="Kojima S."/>
            <person name="Fushimi T."/>
            <person name="Abe N."/>
            <person name="Kamio Y."/>
            <person name="Yamazaki S."/>
            <person name="Fujita N."/>
        </authorList>
    </citation>
    <scope>NUCLEOTIDE SEQUENCE [LARGE SCALE GENOMIC DNA]</scope>
    <source>
        <strain evidence="2">NBRC 103574 / TAM6421</strain>
        <plasmid evidence="1 2">pSRC6</plasmid>
    </source>
</reference>
<dbReference type="Proteomes" id="UP000007887">
    <property type="component" value="Plasmid pSRC6"/>
</dbReference>
<dbReference type="EMBL" id="AP012295">
    <property type="protein sequence ID" value="BAL84767.1"/>
    <property type="molecule type" value="Genomic_DNA"/>
</dbReference>
<dbReference type="AlphaFoldDB" id="I0GVI0"/>
<keyword evidence="1" id="KW-0614">Plasmid</keyword>
<gene>
    <name evidence="1" type="ordered locus">SELR_pSRC600150</name>
</gene>
<dbReference type="OrthoDB" id="1634442at2"/>
<accession>I0GVI0</accession>
<sequence>MTYSPNDKQKEIIKILCGFRPAFPNSKVDSDTMLIYAYALLDMDTGVLYAAMTKILHTCKFFPTVAEIRATAEEMLQFSNNSSIPTAGEAWEEVQRVIRTISPYSSKPWEFSCPEVEQAARQFGLMELCRLQENEVNTARAQFMRIYNQQQEKLKMQREMKAVLQTLPPSRKSQFLAVARSIMAPKTSTSIAIWDL</sequence>
<proteinExistence type="predicted"/>
<organism evidence="1 2">
    <name type="scientific">Selenomonas ruminantium subsp. lactilytica (strain NBRC 103574 / TAM6421)</name>
    <dbReference type="NCBI Taxonomy" id="927704"/>
    <lineage>
        <taxon>Bacteria</taxon>
        <taxon>Bacillati</taxon>
        <taxon>Bacillota</taxon>
        <taxon>Negativicutes</taxon>
        <taxon>Selenomonadales</taxon>
        <taxon>Selenomonadaceae</taxon>
        <taxon>Selenomonas</taxon>
    </lineage>
</organism>
<evidence type="ECO:0000313" key="1">
    <source>
        <dbReference type="EMBL" id="BAL84767.1"/>
    </source>
</evidence>
<evidence type="ECO:0008006" key="3">
    <source>
        <dbReference type="Google" id="ProtNLM"/>
    </source>
</evidence>
<evidence type="ECO:0000313" key="2">
    <source>
        <dbReference type="Proteomes" id="UP000007887"/>
    </source>
</evidence>
<name>I0GVI0_SELRL</name>
<geneLocation type="plasmid" evidence="1 2">
    <name>pSRC6</name>
</geneLocation>
<dbReference type="RefSeq" id="WP_014426067.1">
    <property type="nucleotide sequence ID" value="NC_017070.1"/>
</dbReference>
<dbReference type="PATRIC" id="fig|927704.6.peg.3578"/>
<dbReference type="KEGG" id="sri:SELR_pSRC600150"/>
<dbReference type="GeneID" id="61463071"/>